<dbReference type="InterPro" id="IPR045592">
    <property type="entry name" value="DUF6461"/>
</dbReference>
<evidence type="ECO:0000256" key="1">
    <source>
        <dbReference type="SAM" id="MobiDB-lite"/>
    </source>
</evidence>
<protein>
    <submittedName>
        <fullName evidence="3">Uncharacterized protein</fullName>
    </submittedName>
</protein>
<proteinExistence type="predicted"/>
<dbReference type="Proteomes" id="UP001501427">
    <property type="component" value="Unassembled WGS sequence"/>
</dbReference>
<comment type="caution">
    <text evidence="3">The sequence shown here is derived from an EMBL/GenBank/DDBJ whole genome shotgun (WGS) entry which is preliminary data.</text>
</comment>
<reference evidence="2" key="4">
    <citation type="submission" date="2023-12" db="EMBL/GenBank/DDBJ databases">
        <authorList>
            <person name="Sun Q."/>
            <person name="Inoue M."/>
        </authorList>
    </citation>
    <scope>NUCLEOTIDE SEQUENCE</scope>
    <source>
        <strain evidence="2">JCM 10667</strain>
    </source>
</reference>
<dbReference type="Proteomes" id="UP000549343">
    <property type="component" value="Unassembled WGS sequence"/>
</dbReference>
<evidence type="ECO:0000313" key="3">
    <source>
        <dbReference type="EMBL" id="MBB4774790.1"/>
    </source>
</evidence>
<keyword evidence="5" id="KW-1185">Reference proteome</keyword>
<evidence type="ECO:0000313" key="2">
    <source>
        <dbReference type="EMBL" id="GAA0565985.1"/>
    </source>
</evidence>
<dbReference type="RefSeq" id="WP_184883671.1">
    <property type="nucleotide sequence ID" value="NZ_BAAAHD010000025.1"/>
</dbReference>
<reference evidence="5" key="2">
    <citation type="journal article" date="2019" name="Int. J. Syst. Evol. Microbiol.">
        <title>The Global Catalogue of Microorganisms (GCM) 10K type strain sequencing project: providing services to taxonomists for standard genome sequencing and annotation.</title>
        <authorList>
            <consortium name="The Broad Institute Genomics Platform"/>
            <consortium name="The Broad Institute Genome Sequencing Center for Infectious Disease"/>
            <person name="Wu L."/>
            <person name="Ma J."/>
        </authorList>
    </citation>
    <scope>NUCLEOTIDE SEQUENCE [LARGE SCALE GENOMIC DNA]</scope>
    <source>
        <strain evidence="5">JCM 10667</strain>
    </source>
</reference>
<accession>A0A7W7ICX9</accession>
<feature type="region of interest" description="Disordered" evidence="1">
    <location>
        <begin position="128"/>
        <end position="169"/>
    </location>
</feature>
<reference evidence="3 4" key="3">
    <citation type="submission" date="2020-08" db="EMBL/GenBank/DDBJ databases">
        <title>Sequencing the genomes of 1000 actinobacteria strains.</title>
        <authorList>
            <person name="Klenk H.-P."/>
        </authorList>
    </citation>
    <scope>NUCLEOTIDE SEQUENCE [LARGE SCALE GENOMIC DNA]</scope>
    <source>
        <strain evidence="3 4">DSM 44772</strain>
    </source>
</reference>
<dbReference type="EMBL" id="BAAAHD010000025">
    <property type="protein sequence ID" value="GAA0565985.1"/>
    <property type="molecule type" value="Genomic_DNA"/>
</dbReference>
<dbReference type="AlphaFoldDB" id="A0A7W7ICX9"/>
<evidence type="ECO:0000313" key="5">
    <source>
        <dbReference type="Proteomes" id="UP001501427"/>
    </source>
</evidence>
<organism evidence="3 4">
    <name type="scientific">Actinomadura livida</name>
    <dbReference type="NCBI Taxonomy" id="79909"/>
    <lineage>
        <taxon>Bacteria</taxon>
        <taxon>Bacillati</taxon>
        <taxon>Actinomycetota</taxon>
        <taxon>Actinomycetes</taxon>
        <taxon>Streptosporangiales</taxon>
        <taxon>Thermomonosporaceae</taxon>
        <taxon>Actinomadura</taxon>
    </lineage>
</organism>
<reference evidence="2" key="1">
    <citation type="journal article" date="2014" name="Int. J. Syst. Evol. Microbiol.">
        <title>Complete genome of a new Firmicutes species belonging to the dominant human colonic microbiota ('Ruminococcus bicirculans') reveals two chromosomes and a selective capacity to utilize plant glucans.</title>
        <authorList>
            <consortium name="NISC Comparative Sequencing Program"/>
            <person name="Wegmann U."/>
            <person name="Louis P."/>
            <person name="Goesmann A."/>
            <person name="Henrissat B."/>
            <person name="Duncan S.H."/>
            <person name="Flint H.J."/>
        </authorList>
    </citation>
    <scope>NUCLEOTIDE SEQUENCE</scope>
    <source>
        <strain evidence="2">JCM 10667</strain>
    </source>
</reference>
<dbReference type="EMBL" id="JACHMV010000001">
    <property type="protein sequence ID" value="MBB4774790.1"/>
    <property type="molecule type" value="Genomic_DNA"/>
</dbReference>
<name>A0A7W7ICX9_9ACTN</name>
<evidence type="ECO:0000313" key="4">
    <source>
        <dbReference type="Proteomes" id="UP000549343"/>
    </source>
</evidence>
<dbReference type="Pfam" id="PF20062">
    <property type="entry name" value="DUF6461"/>
    <property type="match status" value="1"/>
</dbReference>
<sequence length="216" mass="23693">MVGPSVHPAEAQWGWIRRRLPLAGCLTFVRDRSPEQLVDHFDCDARTASMRTLARAMQEHRDRDHVRAGRSGEWAFAIEPRSLAGYLDGVARRLSAGTEAAVVSWTAKPTDYFGFFVDGALATSFEPVDPSRRDGATPDRFLPQLSEFGPGRPVPRLPSGRRDPRALSRRRRDPVVEALAVLTLAEGVLVPEALAIGPLLTCPYRSRPPSPTAGTS</sequence>
<gene>
    <name evidence="3" type="ORF">F4557_003208</name>
    <name evidence="2" type="ORF">GCM10009546_30360</name>
</gene>